<evidence type="ECO:0000313" key="1">
    <source>
        <dbReference type="EMBL" id="MDC0743255.1"/>
    </source>
</evidence>
<name>A0ABT5EN47_9BACT</name>
<accession>A0ABT5EN47</accession>
<dbReference type="EMBL" id="JAQNDO010000001">
    <property type="protein sequence ID" value="MDC0743255.1"/>
    <property type="molecule type" value="Genomic_DNA"/>
</dbReference>
<sequence length="231" mass="26286">MDLLYKWKRDHENTQAVAIGADPSVLAARERILRMFATESPSAIQLAVDKPEFWEFLLTIELIRDKLGPLRRRLHEIEEGLTYRPILVLDLAEAPKWLSTQFANLLSLVAVLGAIVTQKIPLAWGPPGIPGDTEAILRATTLLRDACEGILTWEEDVAKTQFPDEIDDFRQRMRGWTHGLFAEMEKIPEIMSGPINQRLPGTHAIDLVFKAPDGMEAFGQEFVRRYRELQD</sequence>
<dbReference type="Proteomes" id="UP001221411">
    <property type="component" value="Unassembled WGS sequence"/>
</dbReference>
<keyword evidence="2" id="KW-1185">Reference proteome</keyword>
<gene>
    <name evidence="1" type="ORF">POL67_18030</name>
</gene>
<reference evidence="1 2" key="1">
    <citation type="submission" date="2022-11" db="EMBL/GenBank/DDBJ databases">
        <title>Minimal conservation of predation-associated metabolite biosynthetic gene clusters underscores biosynthetic potential of Myxococcota including descriptions for ten novel species: Archangium lansinium sp. nov., Myxococcus landrumus sp. nov., Nannocystis bai.</title>
        <authorList>
            <person name="Ahearne A."/>
            <person name="Stevens C."/>
            <person name="Dowd S."/>
        </authorList>
    </citation>
    <scope>NUCLEOTIDE SEQUENCE [LARGE SCALE GENOMIC DNA]</scope>
    <source>
        <strain evidence="1 2">RJM3</strain>
    </source>
</reference>
<organism evidence="1 2">
    <name type="scientific">Polyangium mundeleinium</name>
    <dbReference type="NCBI Taxonomy" id="2995306"/>
    <lineage>
        <taxon>Bacteria</taxon>
        <taxon>Pseudomonadati</taxon>
        <taxon>Myxococcota</taxon>
        <taxon>Polyangia</taxon>
        <taxon>Polyangiales</taxon>
        <taxon>Polyangiaceae</taxon>
        <taxon>Polyangium</taxon>
    </lineage>
</organism>
<dbReference type="RefSeq" id="WP_271918616.1">
    <property type="nucleotide sequence ID" value="NZ_JAQNDO010000001.1"/>
</dbReference>
<protein>
    <submittedName>
        <fullName evidence="1">Uncharacterized protein</fullName>
    </submittedName>
</protein>
<evidence type="ECO:0000313" key="2">
    <source>
        <dbReference type="Proteomes" id="UP001221411"/>
    </source>
</evidence>
<proteinExistence type="predicted"/>
<comment type="caution">
    <text evidence="1">The sequence shown here is derived from an EMBL/GenBank/DDBJ whole genome shotgun (WGS) entry which is preliminary data.</text>
</comment>